<accession>A0A9D4E8A0</accession>
<dbReference type="Proteomes" id="UP000828390">
    <property type="component" value="Unassembled WGS sequence"/>
</dbReference>
<name>A0A9D4E8A0_DREPO</name>
<proteinExistence type="predicted"/>
<evidence type="ECO:0000313" key="1">
    <source>
        <dbReference type="EMBL" id="KAH3775749.1"/>
    </source>
</evidence>
<evidence type="ECO:0000313" key="2">
    <source>
        <dbReference type="Proteomes" id="UP000828390"/>
    </source>
</evidence>
<sequence>MFPTGLQFTSGLQAAAFQKLVNIDQGGIPYATKYYNGLSVEFRFDFIAPKHCSEVNINTCPSWCYYIEHNGSLYKESHQAALARVDRRTLRGWRILYGGLQAWIQQRPSSRGDHSFKPTPGVYSVLLEVRDFSNNSRIARRFVLYDATSSVSLNNATAKLYVSSAVEETGYTWQTPAATGNQVTVSVAWPNYFVNHVHEDGLFLGEIEQYPIQFNEIQDDGVLSSQKYVADALDDNEEPRTRKVIPNFHGIIKYEIVWQPTADTNEPTSGWEKIPMKESFTATRTLVDGDTLRVWIRATDIMGNAKADSTVVKIDGTPPILQTNLTGKDYGLTRNIADGPYNFSSKITFAASDGSSGVHKIGFKAIVKTQAGATKEMYSNFTAANMQVDLTNPFCKIVDGVCFLPDQTLYLDNCWLTVTKSDLDTATAMVEVSVFNQAMLSKTTSFDIGRINSLQGLEKYNGPQNLRVVNKTPTGFRLQWDLPTRESCYGRADILIILSRRASWTTIYNS</sequence>
<reference evidence="1" key="1">
    <citation type="journal article" date="2019" name="bioRxiv">
        <title>The Genome of the Zebra Mussel, Dreissena polymorpha: A Resource for Invasive Species Research.</title>
        <authorList>
            <person name="McCartney M.A."/>
            <person name="Auch B."/>
            <person name="Kono T."/>
            <person name="Mallez S."/>
            <person name="Zhang Y."/>
            <person name="Obille A."/>
            <person name="Becker A."/>
            <person name="Abrahante J.E."/>
            <person name="Garbe J."/>
            <person name="Badalamenti J.P."/>
            <person name="Herman A."/>
            <person name="Mangelson H."/>
            <person name="Liachko I."/>
            <person name="Sullivan S."/>
            <person name="Sone E.D."/>
            <person name="Koren S."/>
            <person name="Silverstein K.A.T."/>
            <person name="Beckman K.B."/>
            <person name="Gohl D.M."/>
        </authorList>
    </citation>
    <scope>NUCLEOTIDE SEQUENCE</scope>
    <source>
        <strain evidence="1">Duluth1</strain>
        <tissue evidence="1">Whole animal</tissue>
    </source>
</reference>
<dbReference type="EMBL" id="JAIWYP010000009">
    <property type="protein sequence ID" value="KAH3775749.1"/>
    <property type="molecule type" value="Genomic_DNA"/>
</dbReference>
<gene>
    <name evidence="1" type="ORF">DPMN_177155</name>
</gene>
<dbReference type="AlphaFoldDB" id="A0A9D4E8A0"/>
<comment type="caution">
    <text evidence="1">The sequence shown here is derived from an EMBL/GenBank/DDBJ whole genome shotgun (WGS) entry which is preliminary data.</text>
</comment>
<keyword evidence="2" id="KW-1185">Reference proteome</keyword>
<organism evidence="1 2">
    <name type="scientific">Dreissena polymorpha</name>
    <name type="common">Zebra mussel</name>
    <name type="synonym">Mytilus polymorpha</name>
    <dbReference type="NCBI Taxonomy" id="45954"/>
    <lineage>
        <taxon>Eukaryota</taxon>
        <taxon>Metazoa</taxon>
        <taxon>Spiralia</taxon>
        <taxon>Lophotrochozoa</taxon>
        <taxon>Mollusca</taxon>
        <taxon>Bivalvia</taxon>
        <taxon>Autobranchia</taxon>
        <taxon>Heteroconchia</taxon>
        <taxon>Euheterodonta</taxon>
        <taxon>Imparidentia</taxon>
        <taxon>Neoheterodontei</taxon>
        <taxon>Myida</taxon>
        <taxon>Dreissenoidea</taxon>
        <taxon>Dreissenidae</taxon>
        <taxon>Dreissena</taxon>
    </lineage>
</organism>
<reference evidence="1" key="2">
    <citation type="submission" date="2020-11" db="EMBL/GenBank/DDBJ databases">
        <authorList>
            <person name="McCartney M.A."/>
            <person name="Auch B."/>
            <person name="Kono T."/>
            <person name="Mallez S."/>
            <person name="Becker A."/>
            <person name="Gohl D.M."/>
            <person name="Silverstein K.A.T."/>
            <person name="Koren S."/>
            <person name="Bechman K.B."/>
            <person name="Herman A."/>
            <person name="Abrahante J.E."/>
            <person name="Garbe J."/>
        </authorList>
    </citation>
    <scope>NUCLEOTIDE SEQUENCE</scope>
    <source>
        <strain evidence="1">Duluth1</strain>
        <tissue evidence="1">Whole animal</tissue>
    </source>
</reference>
<protein>
    <submittedName>
        <fullName evidence="1">Uncharacterized protein</fullName>
    </submittedName>
</protein>